<gene>
    <name evidence="2" type="ORF">N7509_012230</name>
</gene>
<reference evidence="2" key="2">
    <citation type="journal article" date="2023" name="IMA Fungus">
        <title>Comparative genomic study of the Penicillium genus elucidates a diverse pangenome and 15 lateral gene transfer events.</title>
        <authorList>
            <person name="Petersen C."/>
            <person name="Sorensen T."/>
            <person name="Nielsen M.R."/>
            <person name="Sondergaard T.E."/>
            <person name="Sorensen J.L."/>
            <person name="Fitzpatrick D.A."/>
            <person name="Frisvad J.C."/>
            <person name="Nielsen K.L."/>
        </authorList>
    </citation>
    <scope>NUCLEOTIDE SEQUENCE</scope>
    <source>
        <strain evidence="2">IBT 29677</strain>
    </source>
</reference>
<sequence length="77" mass="8792">MFYLSLAQELGKVNGFSLPASERQRPSEVQIHQASEPDPEYRGSSIKQAYADVQYQVTEFWLQNAELKDSVQGVMIR</sequence>
<reference evidence="2" key="1">
    <citation type="submission" date="2022-12" db="EMBL/GenBank/DDBJ databases">
        <authorList>
            <person name="Petersen C."/>
        </authorList>
    </citation>
    <scope>NUCLEOTIDE SEQUENCE</scope>
    <source>
        <strain evidence="2">IBT 29677</strain>
    </source>
</reference>
<evidence type="ECO:0000313" key="2">
    <source>
        <dbReference type="EMBL" id="KAJ5379111.1"/>
    </source>
</evidence>
<name>A0A9W9SI84_9EURO</name>
<evidence type="ECO:0000313" key="3">
    <source>
        <dbReference type="Proteomes" id="UP001147747"/>
    </source>
</evidence>
<dbReference type="Proteomes" id="UP001147747">
    <property type="component" value="Unassembled WGS sequence"/>
</dbReference>
<keyword evidence="3" id="KW-1185">Reference proteome</keyword>
<comment type="caution">
    <text evidence="2">The sequence shown here is derived from an EMBL/GenBank/DDBJ whole genome shotgun (WGS) entry which is preliminary data.</text>
</comment>
<dbReference type="EMBL" id="JAPZBU010000011">
    <property type="protein sequence ID" value="KAJ5379111.1"/>
    <property type="molecule type" value="Genomic_DNA"/>
</dbReference>
<evidence type="ECO:0000256" key="1">
    <source>
        <dbReference type="SAM" id="MobiDB-lite"/>
    </source>
</evidence>
<protein>
    <submittedName>
        <fullName evidence="2">Uncharacterized protein</fullName>
    </submittedName>
</protein>
<dbReference type="AlphaFoldDB" id="A0A9W9SI84"/>
<accession>A0A9W9SI84</accession>
<proteinExistence type="predicted"/>
<organism evidence="2 3">
    <name type="scientific">Penicillium cosmopolitanum</name>
    <dbReference type="NCBI Taxonomy" id="1131564"/>
    <lineage>
        <taxon>Eukaryota</taxon>
        <taxon>Fungi</taxon>
        <taxon>Dikarya</taxon>
        <taxon>Ascomycota</taxon>
        <taxon>Pezizomycotina</taxon>
        <taxon>Eurotiomycetes</taxon>
        <taxon>Eurotiomycetidae</taxon>
        <taxon>Eurotiales</taxon>
        <taxon>Aspergillaceae</taxon>
        <taxon>Penicillium</taxon>
    </lineage>
</organism>
<dbReference type="RefSeq" id="XP_056482897.1">
    <property type="nucleotide sequence ID" value="XM_056636867.1"/>
</dbReference>
<dbReference type="GeneID" id="81375847"/>
<feature type="region of interest" description="Disordered" evidence="1">
    <location>
        <begin position="17"/>
        <end position="43"/>
    </location>
</feature>